<dbReference type="Gene3D" id="3.30.70.1230">
    <property type="entry name" value="Nucleotide cyclase"/>
    <property type="match status" value="1"/>
</dbReference>
<dbReference type="CDD" id="cd07302">
    <property type="entry name" value="CHD"/>
    <property type="match status" value="1"/>
</dbReference>
<dbReference type="Proteomes" id="UP000477920">
    <property type="component" value="Unassembled WGS sequence"/>
</dbReference>
<dbReference type="GO" id="GO:0004016">
    <property type="term" value="F:adenylate cyclase activity"/>
    <property type="evidence" value="ECO:0007669"/>
    <property type="project" value="UniProtKB-ARBA"/>
</dbReference>
<sequence>MTEMRQVFKELFEKNLEIKTLSESYEAFEKSASKQESPPIHQLEMLIGSKGKYFSDSIGTHPDFLDLKEGEQRYQYICSVFVDISGSTRLGLKFPLEKVKFYKNAILRSAIEIFRLFGAHIHRLQGDALFAYFGHKALKKSDAVIQALNAATFLQEFNRTALTEFFEENGLEPLKIRIGVDIGNDEQVLWSHYGIGNVTEVTTTSLHTDLAAKLQHKANGNGIMIGENVYTFLDLPKEFYEVKKFVSGGEEVNDYYIVQQPNYSMRLFKWKEYLETFLYMPKSGEQNNGRLKLVCEVEENGIWNEYACNSRALDKQLNLRFTVIIHPSIKHMVQNVKWSVENHGEEASAENALFYRMESMDGKNVCQQSTLYNGYHNMICEIYDRYGKVIGLERFGVFIHNDIRPFKNLLPTLTLKEGEPDYVTT</sequence>
<organism evidence="2 3">
    <name type="scientific">Bacillus cereus</name>
    <dbReference type="NCBI Taxonomy" id="1396"/>
    <lineage>
        <taxon>Bacteria</taxon>
        <taxon>Bacillati</taxon>
        <taxon>Bacillota</taxon>
        <taxon>Bacilli</taxon>
        <taxon>Bacillales</taxon>
        <taxon>Bacillaceae</taxon>
        <taxon>Bacillus</taxon>
        <taxon>Bacillus cereus group</taxon>
    </lineage>
</organism>
<dbReference type="RefSeq" id="WP_151640245.1">
    <property type="nucleotide sequence ID" value="NZ_CP090421.1"/>
</dbReference>
<dbReference type="EMBL" id="WBPB01000074">
    <property type="protein sequence ID" value="KAB2491398.1"/>
    <property type="molecule type" value="Genomic_DNA"/>
</dbReference>
<dbReference type="Pfam" id="PF18134">
    <property type="entry name" value="AGS_C"/>
    <property type="match status" value="1"/>
</dbReference>
<comment type="caution">
    <text evidence="2">The sequence shown here is derived from an EMBL/GenBank/DDBJ whole genome shotgun (WGS) entry which is preliminary data.</text>
</comment>
<gene>
    <name evidence="2" type="ORF">F8158_29410</name>
</gene>
<evidence type="ECO:0000313" key="3">
    <source>
        <dbReference type="Proteomes" id="UP000477920"/>
    </source>
</evidence>
<dbReference type="GO" id="GO:0035556">
    <property type="term" value="P:intracellular signal transduction"/>
    <property type="evidence" value="ECO:0007669"/>
    <property type="project" value="InterPro"/>
</dbReference>
<dbReference type="AlphaFoldDB" id="A0AB34D160"/>
<evidence type="ECO:0000313" key="2">
    <source>
        <dbReference type="EMBL" id="KAB2491398.1"/>
    </source>
</evidence>
<dbReference type="SUPFAM" id="SSF55073">
    <property type="entry name" value="Nucleotide cyclase"/>
    <property type="match status" value="1"/>
</dbReference>
<protein>
    <submittedName>
        <fullName evidence="2">Adenylate/guanylate cyclase domain-containing protein</fullName>
    </submittedName>
</protein>
<feature type="domain" description="Guanylate cyclase" evidence="1">
    <location>
        <begin position="78"/>
        <end position="183"/>
    </location>
</feature>
<reference evidence="2 3" key="1">
    <citation type="submission" date="2019-10" db="EMBL/GenBank/DDBJ databases">
        <title>Bacillus from the desert of Cuatro Cinegas, Coahuila.</title>
        <authorList>
            <person name="Olmedo-Alvarez G."/>
            <person name="Saldana S."/>
            <person name="Barcelo D."/>
        </authorList>
    </citation>
    <scope>NUCLEOTIDE SEQUENCE [LARGE SCALE GENOMIC DNA]</scope>
    <source>
        <strain evidence="2 3">CH101a_3T</strain>
    </source>
</reference>
<dbReference type="GO" id="GO:0009190">
    <property type="term" value="P:cyclic nucleotide biosynthetic process"/>
    <property type="evidence" value="ECO:0007669"/>
    <property type="project" value="InterPro"/>
</dbReference>
<dbReference type="InterPro" id="IPR001054">
    <property type="entry name" value="A/G_cyclase"/>
</dbReference>
<dbReference type="InterPro" id="IPR040511">
    <property type="entry name" value="AGS_C"/>
</dbReference>
<name>A0AB34D160_BACCE</name>
<evidence type="ECO:0000259" key="1">
    <source>
        <dbReference type="PROSITE" id="PS50125"/>
    </source>
</evidence>
<proteinExistence type="predicted"/>
<accession>A0AB34D160</accession>
<dbReference type="InterPro" id="IPR029787">
    <property type="entry name" value="Nucleotide_cyclase"/>
</dbReference>
<dbReference type="PROSITE" id="PS50125">
    <property type="entry name" value="GUANYLATE_CYCLASE_2"/>
    <property type="match status" value="1"/>
</dbReference>